<dbReference type="EC" id="2.3.2.26" evidence="2"/>
<feature type="transmembrane region" description="Helical" evidence="6">
    <location>
        <begin position="583"/>
        <end position="603"/>
    </location>
</feature>
<dbReference type="Pfam" id="PF16558">
    <property type="entry name" value="AZUL"/>
    <property type="match status" value="1"/>
</dbReference>
<dbReference type="SMART" id="SM00119">
    <property type="entry name" value="HECTc"/>
    <property type="match status" value="1"/>
</dbReference>
<keyword evidence="8" id="KW-0436">Ligase</keyword>
<dbReference type="STRING" id="1198029.A0A1U7LP90"/>
<proteinExistence type="predicted"/>
<feature type="active site" description="Glycyl thioester intermediate" evidence="5">
    <location>
        <position position="813"/>
    </location>
</feature>
<evidence type="ECO:0000259" key="7">
    <source>
        <dbReference type="PROSITE" id="PS50237"/>
    </source>
</evidence>
<dbReference type="InterPro" id="IPR044611">
    <property type="entry name" value="E3A/B/C-like"/>
</dbReference>
<dbReference type="GO" id="GO:0061630">
    <property type="term" value="F:ubiquitin protein ligase activity"/>
    <property type="evidence" value="ECO:0007669"/>
    <property type="project" value="UniProtKB-EC"/>
</dbReference>
<dbReference type="InterPro" id="IPR000569">
    <property type="entry name" value="HECT_dom"/>
</dbReference>
<dbReference type="FunFam" id="3.30.2410.10:FF:000003">
    <property type="entry name" value="probable E3 ubiquitin-protein ligase HERC4 isoform X1"/>
    <property type="match status" value="1"/>
</dbReference>
<keyword evidence="4 5" id="KW-0833">Ubl conjugation pathway</keyword>
<dbReference type="Gene3D" id="6.10.130.10">
    <property type="entry name" value="Ubiquitin-protein ligase E3A, N-terminal zinc-binding domain (AZUL)"/>
    <property type="match status" value="1"/>
</dbReference>
<dbReference type="InterPro" id="IPR032353">
    <property type="entry name" value="AZUL"/>
</dbReference>
<dbReference type="Gene3D" id="3.90.1750.10">
    <property type="entry name" value="Hect, E3 ligase catalytic domains"/>
    <property type="match status" value="1"/>
</dbReference>
<dbReference type="OrthoDB" id="5981550at2759"/>
<dbReference type="Gene3D" id="3.30.2160.10">
    <property type="entry name" value="Hect, E3 ligase catalytic domain"/>
    <property type="match status" value="1"/>
</dbReference>
<dbReference type="PANTHER" id="PTHR45700:SF8">
    <property type="entry name" value="HECT-TYPE E3 UBIQUITIN TRANSFERASE"/>
    <property type="match status" value="1"/>
</dbReference>
<comment type="catalytic activity">
    <reaction evidence="1">
        <text>S-ubiquitinyl-[E2 ubiquitin-conjugating enzyme]-L-cysteine + [acceptor protein]-L-lysine = [E2 ubiquitin-conjugating enzyme]-L-cysteine + N(6)-ubiquitinyl-[acceptor protein]-L-lysine.</text>
        <dbReference type="EC" id="2.3.2.26"/>
    </reaction>
</comment>
<sequence>MQSDRSSIALARKHPLLRQILVEHTAVSFGEWKASYEARTTRYIHQLTIGCDDVECDNPYCASGALAYHVRFLQSTGGLRKQMKSSAARPFASVLAIENAQLCYIPELSTRTPVYDRIHTSKQPCSSLILSPQDPLASKVAFLNAAKSTGFLGSDALSLFSGMNVHNSYCDSFSSKMDLKGSMKSMSILTRPFTAAVRAKQDAHYVVSTLNNEILEVLCAITLSSDVTLISNTMISVFSRYKELSMLFIGEDITRWNWFWRWLCQYHGAEIMRSIEHSIREAKCDIQCTSSQFARLLINSLSIFIGGKVERAIGKNVIKEITLALSPSQGLERLLEVLGDDLLNLSMERRRGIIRLCRRLIDETTGMETGRFSLFEVSAGALRWLKLLYIANQESKTPVDVDVFRSPILSFRVLSAPREFWESWHTPRANTVHILDFPFIFNMPTKNALLHERNFFLMMDAYEQSCTVSATITQSFRMNHKLGTRLTTILGKQMQAYIWLSIRHDHLLEDAFSQLAFRHRSELLSPMRVKYHEEMAVDQGGVIKDFFGNVMKGLLRPEWGMFEEDDESHRVWFRMGSGVERKYYVLAGLIIGLAMYQGIVVSLQFPKMIWKRLLGLNVEFEDLVELHPTLAAGLQMLLQWDDGDVEDVFLRTYEFSYEFAGKVVSTSLGKNPNMAVTNANRHSYVQDYVRWVSYTAVREQIEAFEEGFFTIMDKKSISLFTPDEMLVVAEGTDEIDIMELQKIVKYEDGFSLDHPLIQHFWSIVMRYDFEEKQRLLRFITASNRLPVNGLDGMSIIIQRNGTSQDRLPTSYTCFSRLLLPEYDSNEKLEKYLALAMENVDGFGLA</sequence>
<evidence type="ECO:0000256" key="6">
    <source>
        <dbReference type="SAM" id="Phobius"/>
    </source>
</evidence>
<gene>
    <name evidence="8" type="ORF">NEOLI_002746</name>
</gene>
<evidence type="ECO:0000256" key="4">
    <source>
        <dbReference type="ARBA" id="ARBA00022786"/>
    </source>
</evidence>
<dbReference type="EMBL" id="LXFE01000851">
    <property type="protein sequence ID" value="OLL24362.1"/>
    <property type="molecule type" value="Genomic_DNA"/>
</dbReference>
<evidence type="ECO:0000256" key="2">
    <source>
        <dbReference type="ARBA" id="ARBA00012485"/>
    </source>
</evidence>
<dbReference type="InterPro" id="IPR042556">
    <property type="entry name" value="AZUL_sf"/>
</dbReference>
<dbReference type="PANTHER" id="PTHR45700">
    <property type="entry name" value="UBIQUITIN-PROTEIN LIGASE E3C"/>
    <property type="match status" value="1"/>
</dbReference>
<dbReference type="Proteomes" id="UP000186594">
    <property type="component" value="Unassembled WGS sequence"/>
</dbReference>
<keyword evidence="6" id="KW-1133">Transmembrane helix</keyword>
<feature type="domain" description="HECT" evidence="7">
    <location>
        <begin position="519"/>
        <end position="845"/>
    </location>
</feature>
<evidence type="ECO:0000256" key="1">
    <source>
        <dbReference type="ARBA" id="ARBA00000885"/>
    </source>
</evidence>
<dbReference type="InterPro" id="IPR035983">
    <property type="entry name" value="Hect_E3_ubiquitin_ligase"/>
</dbReference>
<dbReference type="Gene3D" id="3.30.2410.10">
    <property type="entry name" value="Hect, E3 ligase catalytic domain"/>
    <property type="match status" value="1"/>
</dbReference>
<dbReference type="PROSITE" id="PS50237">
    <property type="entry name" value="HECT"/>
    <property type="match status" value="1"/>
</dbReference>
<organism evidence="8 9">
    <name type="scientific">Neolecta irregularis (strain DAH-3)</name>
    <dbReference type="NCBI Taxonomy" id="1198029"/>
    <lineage>
        <taxon>Eukaryota</taxon>
        <taxon>Fungi</taxon>
        <taxon>Dikarya</taxon>
        <taxon>Ascomycota</taxon>
        <taxon>Taphrinomycotina</taxon>
        <taxon>Neolectales</taxon>
        <taxon>Neolectaceae</taxon>
        <taxon>Neolecta</taxon>
    </lineage>
</organism>
<comment type="caution">
    <text evidence="8">The sequence shown here is derived from an EMBL/GenBank/DDBJ whole genome shotgun (WGS) entry which is preliminary data.</text>
</comment>
<keyword evidence="6" id="KW-0472">Membrane</keyword>
<accession>A0A1U7LP90</accession>
<evidence type="ECO:0000313" key="9">
    <source>
        <dbReference type="Proteomes" id="UP000186594"/>
    </source>
</evidence>
<dbReference type="Pfam" id="PF00632">
    <property type="entry name" value="HECT"/>
    <property type="match status" value="1"/>
</dbReference>
<keyword evidence="3" id="KW-0808">Transferase</keyword>
<protein>
    <recommendedName>
        <fullName evidence="2">HECT-type E3 ubiquitin transferase</fullName>
        <ecNumber evidence="2">2.3.2.26</ecNumber>
    </recommendedName>
</protein>
<dbReference type="GO" id="GO:0000209">
    <property type="term" value="P:protein polyubiquitination"/>
    <property type="evidence" value="ECO:0007669"/>
    <property type="project" value="InterPro"/>
</dbReference>
<name>A0A1U7LP90_NEOID</name>
<keyword evidence="9" id="KW-1185">Reference proteome</keyword>
<dbReference type="SUPFAM" id="SSF56204">
    <property type="entry name" value="Hect, E3 ligase catalytic domain"/>
    <property type="match status" value="1"/>
</dbReference>
<dbReference type="GO" id="GO:0016874">
    <property type="term" value="F:ligase activity"/>
    <property type="evidence" value="ECO:0007669"/>
    <property type="project" value="UniProtKB-KW"/>
</dbReference>
<evidence type="ECO:0000256" key="5">
    <source>
        <dbReference type="PROSITE-ProRule" id="PRU00104"/>
    </source>
</evidence>
<evidence type="ECO:0000256" key="3">
    <source>
        <dbReference type="ARBA" id="ARBA00022679"/>
    </source>
</evidence>
<dbReference type="AlphaFoldDB" id="A0A1U7LP90"/>
<evidence type="ECO:0000313" key="8">
    <source>
        <dbReference type="EMBL" id="OLL24362.1"/>
    </source>
</evidence>
<reference evidence="8 9" key="1">
    <citation type="submission" date="2016-04" db="EMBL/GenBank/DDBJ databases">
        <title>Evolutionary innovation and constraint leading to complex multicellularity in the Ascomycota.</title>
        <authorList>
            <person name="Cisse O."/>
            <person name="Nguyen A."/>
            <person name="Hewitt D.A."/>
            <person name="Jedd G."/>
            <person name="Stajich J.E."/>
        </authorList>
    </citation>
    <scope>NUCLEOTIDE SEQUENCE [LARGE SCALE GENOMIC DNA]</scope>
    <source>
        <strain evidence="8 9">DAH-3</strain>
    </source>
</reference>
<keyword evidence="6" id="KW-0812">Transmembrane</keyword>